<keyword evidence="7 10" id="KW-0472">Membrane</keyword>
<feature type="transmembrane region" description="Helical" evidence="10">
    <location>
        <begin position="54"/>
        <end position="71"/>
    </location>
</feature>
<evidence type="ECO:0000256" key="9">
    <source>
        <dbReference type="ARBA" id="ARBA00023224"/>
    </source>
</evidence>
<comment type="subcellular location">
    <subcellularLocation>
        <location evidence="1 10">Cell membrane</location>
        <topology evidence="1 10">Multi-pass membrane protein</topology>
    </subcellularLocation>
</comment>
<keyword evidence="6 10" id="KW-1133">Transmembrane helix</keyword>
<evidence type="ECO:0000256" key="1">
    <source>
        <dbReference type="ARBA" id="ARBA00004651"/>
    </source>
</evidence>
<evidence type="ECO:0000256" key="8">
    <source>
        <dbReference type="ARBA" id="ARBA00023170"/>
    </source>
</evidence>
<keyword evidence="4 10" id="KW-0812">Transmembrane</keyword>
<feature type="transmembrane region" description="Helical" evidence="10">
    <location>
        <begin position="291"/>
        <end position="314"/>
    </location>
</feature>
<dbReference type="GO" id="GO:0004984">
    <property type="term" value="F:olfactory receptor activity"/>
    <property type="evidence" value="ECO:0007669"/>
    <property type="project" value="InterPro"/>
</dbReference>
<dbReference type="PANTHER" id="PTHR21137:SF35">
    <property type="entry name" value="ODORANT RECEPTOR 19A-RELATED"/>
    <property type="match status" value="1"/>
</dbReference>
<dbReference type="PANTHER" id="PTHR21137">
    <property type="entry name" value="ODORANT RECEPTOR"/>
    <property type="match status" value="1"/>
</dbReference>
<protein>
    <recommendedName>
        <fullName evidence="10">Odorant receptor</fullName>
    </recommendedName>
</protein>
<keyword evidence="3 10" id="KW-0716">Sensory transduction</keyword>
<dbReference type="GO" id="GO:0005886">
    <property type="term" value="C:plasma membrane"/>
    <property type="evidence" value="ECO:0007669"/>
    <property type="project" value="UniProtKB-SubCell"/>
</dbReference>
<name>A0A223HD28_9NEOP</name>
<gene>
    <name evidence="11" type="primary">OR</name>
</gene>
<reference evidence="11" key="1">
    <citation type="journal article" date="2017" name="Sci. Rep.">
        <title>Antennal transcriptomes of three tortricid moths reveal putative conserved chemosensory receptors for social and habitat olfactory cues.</title>
        <authorList>
            <person name="Gonzalez F."/>
            <person name="Witzgall P."/>
            <person name="Walker W.B."/>
        </authorList>
    </citation>
    <scope>NUCLEOTIDE SEQUENCE</scope>
</reference>
<evidence type="ECO:0000256" key="4">
    <source>
        <dbReference type="ARBA" id="ARBA00022692"/>
    </source>
</evidence>
<evidence type="ECO:0000313" key="11">
    <source>
        <dbReference type="EMBL" id="AST36287.1"/>
    </source>
</evidence>
<dbReference type="GO" id="GO:0005549">
    <property type="term" value="F:odorant binding"/>
    <property type="evidence" value="ECO:0007669"/>
    <property type="project" value="InterPro"/>
</dbReference>
<keyword evidence="5 10" id="KW-0552">Olfaction</keyword>
<keyword evidence="8 10" id="KW-0675">Receptor</keyword>
<comment type="similarity">
    <text evidence="10">Belongs to the insect chemoreceptor superfamily. Heteromeric odorant receptor channel (TC 1.A.69) family.</text>
</comment>
<dbReference type="EMBL" id="KY283628">
    <property type="protein sequence ID" value="AST36287.1"/>
    <property type="molecule type" value="mRNA"/>
</dbReference>
<keyword evidence="9 10" id="KW-0807">Transducer</keyword>
<feature type="transmembrane region" description="Helical" evidence="10">
    <location>
        <begin position="146"/>
        <end position="163"/>
    </location>
</feature>
<feature type="transmembrane region" description="Helical" evidence="10">
    <location>
        <begin position="183"/>
        <end position="206"/>
    </location>
</feature>
<feature type="transmembrane region" description="Helical" evidence="10">
    <location>
        <begin position="263"/>
        <end position="285"/>
    </location>
</feature>
<dbReference type="InterPro" id="IPR004117">
    <property type="entry name" value="7tm6_olfct_rcpt"/>
</dbReference>
<organism evidence="11">
    <name type="scientific">Hedya nubiferana</name>
    <dbReference type="NCBI Taxonomy" id="572853"/>
    <lineage>
        <taxon>Eukaryota</taxon>
        <taxon>Metazoa</taxon>
        <taxon>Ecdysozoa</taxon>
        <taxon>Arthropoda</taxon>
        <taxon>Hexapoda</taxon>
        <taxon>Insecta</taxon>
        <taxon>Pterygota</taxon>
        <taxon>Neoptera</taxon>
        <taxon>Endopterygota</taxon>
        <taxon>Lepidoptera</taxon>
        <taxon>Glossata</taxon>
        <taxon>Ditrysia</taxon>
        <taxon>Tortricoidea</taxon>
        <taxon>Tortricidae</taxon>
        <taxon>Olethreutinae</taxon>
        <taxon>Olethreutini</taxon>
        <taxon>Hedya</taxon>
    </lineage>
</organism>
<evidence type="ECO:0000256" key="2">
    <source>
        <dbReference type="ARBA" id="ARBA00022475"/>
    </source>
</evidence>
<evidence type="ECO:0000256" key="5">
    <source>
        <dbReference type="ARBA" id="ARBA00022725"/>
    </source>
</evidence>
<evidence type="ECO:0000256" key="6">
    <source>
        <dbReference type="ARBA" id="ARBA00022989"/>
    </source>
</evidence>
<evidence type="ECO:0000256" key="10">
    <source>
        <dbReference type="RuleBase" id="RU351113"/>
    </source>
</evidence>
<evidence type="ECO:0000256" key="3">
    <source>
        <dbReference type="ARBA" id="ARBA00022606"/>
    </source>
</evidence>
<keyword evidence="2" id="KW-1003">Cell membrane</keyword>
<feature type="transmembrane region" description="Helical" evidence="10">
    <location>
        <begin position="22"/>
        <end position="42"/>
    </location>
</feature>
<evidence type="ECO:0000256" key="7">
    <source>
        <dbReference type="ARBA" id="ARBA00023136"/>
    </source>
</evidence>
<proteinExistence type="evidence at transcript level"/>
<sequence length="378" mass="43029">MPIKIASKPAVGPAAYRHNDTLGLLCLVCKVIYLSCATNFWFEDLNYQKIFMKIYDTVSKILEVIVVLFVISEWGPFYTQTHLNEKQNNDMYLFAFSHVVIYLVYASALYYKQELRKLVFTLGVRLKEVCNDAVVERMMVKTAGRYLTGLVFVCSSTLISYGFDSGVQSLTTNGVARLLYYIIWWIFIVRVISTYLIILTITICLAHQFANLCKYFKSLNSIFEGTGSQADKEKRYEDAFKVGIKMHSITLWCARQTQTTGSVAFSAQVIINVSVLVLLMMQMMYTERTLIALMPIFFMAASVLVGSGVFMWNAGDVTIEASKLPSAMFYSGWHNCQRESSVRVRKMVTIAIMQAQKRVLIKGLGFMELSYESYVKVI</sequence>
<dbReference type="AlphaFoldDB" id="A0A223HD28"/>
<dbReference type="GO" id="GO:0007165">
    <property type="term" value="P:signal transduction"/>
    <property type="evidence" value="ECO:0007669"/>
    <property type="project" value="UniProtKB-KW"/>
</dbReference>
<accession>A0A223HD28</accession>
<feature type="transmembrane region" description="Helical" evidence="10">
    <location>
        <begin position="91"/>
        <end position="111"/>
    </location>
</feature>
<dbReference type="Pfam" id="PF02949">
    <property type="entry name" value="7tm_6"/>
    <property type="match status" value="1"/>
</dbReference>